<reference evidence="1" key="1">
    <citation type="journal article" date="2021" name="PeerJ">
        <title>Extensive microbial diversity within the chicken gut microbiome revealed by metagenomics and culture.</title>
        <authorList>
            <person name="Gilroy R."/>
            <person name="Ravi A."/>
            <person name="Getino M."/>
            <person name="Pursley I."/>
            <person name="Horton D.L."/>
            <person name="Alikhan N.F."/>
            <person name="Baker D."/>
            <person name="Gharbi K."/>
            <person name="Hall N."/>
            <person name="Watson M."/>
            <person name="Adriaenssens E.M."/>
            <person name="Foster-Nyarko E."/>
            <person name="Jarju S."/>
            <person name="Secka A."/>
            <person name="Antonio M."/>
            <person name="Oren A."/>
            <person name="Chaudhuri R.R."/>
            <person name="La Ragione R."/>
            <person name="Hildebrand F."/>
            <person name="Pallen M.J."/>
        </authorList>
    </citation>
    <scope>NUCLEOTIDE SEQUENCE</scope>
    <source>
        <strain evidence="1">CHK135-1449</strain>
    </source>
</reference>
<reference evidence="1" key="2">
    <citation type="submission" date="2021-09" db="EMBL/GenBank/DDBJ databases">
        <authorList>
            <person name="Gilroy R."/>
        </authorList>
    </citation>
    <scope>NUCLEOTIDE SEQUENCE</scope>
    <source>
        <strain evidence="1">CHK135-1449</strain>
    </source>
</reference>
<dbReference type="InterPro" id="IPR025354">
    <property type="entry name" value="DUF4258"/>
</dbReference>
<accession>A0A9D2UTS2</accession>
<dbReference type="Proteomes" id="UP000787156">
    <property type="component" value="Unassembled WGS sequence"/>
</dbReference>
<dbReference type="Pfam" id="PF14076">
    <property type="entry name" value="DUF4258"/>
    <property type="match status" value="1"/>
</dbReference>
<evidence type="ECO:0000313" key="1">
    <source>
        <dbReference type="EMBL" id="HJF28791.1"/>
    </source>
</evidence>
<protein>
    <submittedName>
        <fullName evidence="1">DUF4258 domain-containing protein</fullName>
    </submittedName>
</protein>
<evidence type="ECO:0000313" key="2">
    <source>
        <dbReference type="Proteomes" id="UP000787156"/>
    </source>
</evidence>
<dbReference type="AlphaFoldDB" id="A0A9D2UTS2"/>
<proteinExistence type="predicted"/>
<comment type="caution">
    <text evidence="1">The sequence shown here is derived from an EMBL/GenBank/DDBJ whole genome shotgun (WGS) entry which is preliminary data.</text>
</comment>
<sequence>MCLTEIQARRKLREIKLSTHVRQRMKERHISLKQIICCFEHGDITEGPYPDTRGDTKLNVTVRTAGENITTTVVIRCREDGGLLNRCYYI</sequence>
<organism evidence="1 2">
    <name type="scientific">Acinetobacter lwoffii</name>
    <dbReference type="NCBI Taxonomy" id="28090"/>
    <lineage>
        <taxon>Bacteria</taxon>
        <taxon>Pseudomonadati</taxon>
        <taxon>Pseudomonadota</taxon>
        <taxon>Gammaproteobacteria</taxon>
        <taxon>Moraxellales</taxon>
        <taxon>Moraxellaceae</taxon>
        <taxon>Acinetobacter</taxon>
    </lineage>
</organism>
<name>A0A9D2UTS2_ACILW</name>
<gene>
    <name evidence="1" type="ORF">K8V79_11260</name>
</gene>
<dbReference type="EMBL" id="DYWX01000119">
    <property type="protein sequence ID" value="HJF28791.1"/>
    <property type="molecule type" value="Genomic_DNA"/>
</dbReference>